<name>A0ABD1ETH5_HYPHA</name>
<evidence type="ECO:0000313" key="9">
    <source>
        <dbReference type="Proteomes" id="UP001566132"/>
    </source>
</evidence>
<feature type="transmembrane region" description="Helical" evidence="6">
    <location>
        <begin position="228"/>
        <end position="255"/>
    </location>
</feature>
<dbReference type="Pfam" id="PF10324">
    <property type="entry name" value="7TM_GPCR_Srw"/>
    <property type="match status" value="1"/>
</dbReference>
<dbReference type="EMBL" id="JBDJPC010000005">
    <property type="protein sequence ID" value="KAL1502051.1"/>
    <property type="molecule type" value="Genomic_DNA"/>
</dbReference>
<evidence type="ECO:0000256" key="5">
    <source>
        <dbReference type="ARBA" id="ARBA00023136"/>
    </source>
</evidence>
<evidence type="ECO:0000256" key="4">
    <source>
        <dbReference type="ARBA" id="ARBA00022989"/>
    </source>
</evidence>
<gene>
    <name evidence="8" type="ORF">ABEB36_007254</name>
</gene>
<comment type="caution">
    <text evidence="8">The sequence shown here is derived from an EMBL/GenBank/DDBJ whole genome shotgun (WGS) entry which is preliminary data.</text>
</comment>
<evidence type="ECO:0000259" key="7">
    <source>
        <dbReference type="PROSITE" id="PS50262"/>
    </source>
</evidence>
<feature type="transmembrane region" description="Helical" evidence="6">
    <location>
        <begin position="160"/>
        <end position="178"/>
    </location>
</feature>
<dbReference type="InterPro" id="IPR053219">
    <property type="entry name" value="GPCR_Dmsr-1"/>
</dbReference>
<dbReference type="InterPro" id="IPR019427">
    <property type="entry name" value="7TM_GPCR_serpentine_rcpt_Srw"/>
</dbReference>
<evidence type="ECO:0000256" key="2">
    <source>
        <dbReference type="ARBA" id="ARBA00010663"/>
    </source>
</evidence>
<proteinExistence type="inferred from homology"/>
<evidence type="ECO:0000256" key="1">
    <source>
        <dbReference type="ARBA" id="ARBA00004370"/>
    </source>
</evidence>
<keyword evidence="3 6" id="KW-0812">Transmembrane</keyword>
<dbReference type="Proteomes" id="UP001566132">
    <property type="component" value="Unassembled WGS sequence"/>
</dbReference>
<dbReference type="AlphaFoldDB" id="A0ABD1ETH5"/>
<accession>A0ABD1ETH5</accession>
<keyword evidence="9" id="KW-1185">Reference proteome</keyword>
<feature type="transmembrane region" description="Helical" evidence="6">
    <location>
        <begin position="40"/>
        <end position="60"/>
    </location>
</feature>
<organism evidence="8 9">
    <name type="scientific">Hypothenemus hampei</name>
    <name type="common">Coffee berry borer</name>
    <dbReference type="NCBI Taxonomy" id="57062"/>
    <lineage>
        <taxon>Eukaryota</taxon>
        <taxon>Metazoa</taxon>
        <taxon>Ecdysozoa</taxon>
        <taxon>Arthropoda</taxon>
        <taxon>Hexapoda</taxon>
        <taxon>Insecta</taxon>
        <taxon>Pterygota</taxon>
        <taxon>Neoptera</taxon>
        <taxon>Endopterygota</taxon>
        <taxon>Coleoptera</taxon>
        <taxon>Polyphaga</taxon>
        <taxon>Cucujiformia</taxon>
        <taxon>Curculionidae</taxon>
        <taxon>Scolytinae</taxon>
        <taxon>Hypothenemus</taxon>
    </lineage>
</organism>
<evidence type="ECO:0000313" key="8">
    <source>
        <dbReference type="EMBL" id="KAL1502051.1"/>
    </source>
</evidence>
<dbReference type="Gene3D" id="1.20.1070.10">
    <property type="entry name" value="Rhodopsin 7-helix transmembrane proteins"/>
    <property type="match status" value="1"/>
</dbReference>
<dbReference type="CDD" id="cd14978">
    <property type="entry name" value="7tmA_FMRFamide_R-like"/>
    <property type="match status" value="1"/>
</dbReference>
<dbReference type="InterPro" id="IPR017452">
    <property type="entry name" value="GPCR_Rhodpsn_7TM"/>
</dbReference>
<keyword evidence="4 6" id="KW-1133">Transmembrane helix</keyword>
<feature type="transmembrane region" description="Helical" evidence="6">
    <location>
        <begin position="111"/>
        <end position="139"/>
    </location>
</feature>
<dbReference type="PANTHER" id="PTHR46273:SF4">
    <property type="entry name" value="AT19640P"/>
    <property type="match status" value="1"/>
</dbReference>
<protein>
    <recommendedName>
        <fullName evidence="7">G-protein coupled receptors family 1 profile domain-containing protein</fullName>
    </recommendedName>
</protein>
<dbReference type="GO" id="GO:0016020">
    <property type="term" value="C:membrane"/>
    <property type="evidence" value="ECO:0007669"/>
    <property type="project" value="UniProtKB-SubCell"/>
</dbReference>
<dbReference type="PROSITE" id="PS50262">
    <property type="entry name" value="G_PROTEIN_RECEP_F1_2"/>
    <property type="match status" value="1"/>
</dbReference>
<dbReference type="SUPFAM" id="SSF81321">
    <property type="entry name" value="Family A G protein-coupled receptor-like"/>
    <property type="match status" value="1"/>
</dbReference>
<feature type="transmembrane region" description="Helical" evidence="6">
    <location>
        <begin position="72"/>
        <end position="91"/>
    </location>
</feature>
<comment type="similarity">
    <text evidence="2">Belongs to the G-protein coupled receptor 1 family.</text>
</comment>
<dbReference type="PANTHER" id="PTHR46273">
    <property type="entry name" value="MYOSUPPRESSIN RECEPTOR 1, ISOFORM B-RELATED"/>
    <property type="match status" value="1"/>
</dbReference>
<dbReference type="PRINTS" id="PR00237">
    <property type="entry name" value="GPCRRHODOPSN"/>
</dbReference>
<reference evidence="8 9" key="1">
    <citation type="submission" date="2024-05" db="EMBL/GenBank/DDBJ databases">
        <title>Genetic variation in Jamaican populations of the coffee berry borer (Hypothenemus hampei).</title>
        <authorList>
            <person name="Errbii M."/>
            <person name="Myrie A."/>
        </authorList>
    </citation>
    <scope>NUCLEOTIDE SEQUENCE [LARGE SCALE GENOMIC DNA]</scope>
    <source>
        <strain evidence="8">JA-Hopewell-2020-01-JO</strain>
        <tissue evidence="8">Whole body</tissue>
    </source>
</reference>
<evidence type="ECO:0000256" key="6">
    <source>
        <dbReference type="SAM" id="Phobius"/>
    </source>
</evidence>
<dbReference type="InterPro" id="IPR000276">
    <property type="entry name" value="GPCR_Rhodpsn"/>
</dbReference>
<sequence length="401" mass="46879">MIRGVYQEQPRLPLATPNPINHTFCDLETFKHHYQENVHGYLSLFVCAFGSMANVFNICVLRTKQMRSPTNYILTGLAIADLLVMLEYVPFTCHRSFFKRPRHYREFSYSWAIYYKFHSFFTLILHFIACCLTIILAIWRYVYVSRLQANKFCSDEGKTIIVVVLTYVLCPLLCFPMFTTWKIMEYEQVCDLNGVIVEKQYREEYNSTELVNHTIYVVRPNDPSGVSLWVYGLLLKLLPCVLLSVLSYKIIAALLETRKRRQKLLTACNPVEGESRILNPLKIYKETQADRTTKMLLAVLFLFLLTEFPQGVLGQISAIYGMLFLQECYAPFGDVMDMVALINSSINFILYCTMSRQFRTTFQEMFRVRDLTRWLTRERNDSPKKQVHLDENGIETKMSLV</sequence>
<keyword evidence="5 6" id="KW-0472">Membrane</keyword>
<comment type="subcellular location">
    <subcellularLocation>
        <location evidence="1">Membrane</location>
    </subcellularLocation>
</comment>
<evidence type="ECO:0000256" key="3">
    <source>
        <dbReference type="ARBA" id="ARBA00022692"/>
    </source>
</evidence>
<feature type="domain" description="G-protein coupled receptors family 1 profile" evidence="7">
    <location>
        <begin position="53"/>
        <end position="351"/>
    </location>
</feature>
<feature type="transmembrane region" description="Helical" evidence="6">
    <location>
        <begin position="295"/>
        <end position="323"/>
    </location>
</feature>
<feature type="transmembrane region" description="Helical" evidence="6">
    <location>
        <begin position="335"/>
        <end position="354"/>
    </location>
</feature>